<evidence type="ECO:0000256" key="2">
    <source>
        <dbReference type="SAM" id="Phobius"/>
    </source>
</evidence>
<feature type="compositionally biased region" description="Low complexity" evidence="1">
    <location>
        <begin position="383"/>
        <end position="402"/>
    </location>
</feature>
<feature type="compositionally biased region" description="Acidic residues" evidence="1">
    <location>
        <begin position="426"/>
        <end position="439"/>
    </location>
</feature>
<name>A0AAD5LVE2_PYTIN</name>
<reference evidence="3" key="1">
    <citation type="submission" date="2021-12" db="EMBL/GenBank/DDBJ databases">
        <title>Prjna785345.</title>
        <authorList>
            <person name="Rujirawat T."/>
            <person name="Krajaejun T."/>
        </authorList>
    </citation>
    <scope>NUCLEOTIDE SEQUENCE</scope>
    <source>
        <strain evidence="3">Pi057C3</strain>
    </source>
</reference>
<comment type="caution">
    <text evidence="3">The sequence shown here is derived from an EMBL/GenBank/DDBJ whole genome shotgun (WGS) entry which is preliminary data.</text>
</comment>
<keyword evidence="2" id="KW-0812">Transmembrane</keyword>
<dbReference type="EMBL" id="JAKCXM010000387">
    <property type="protein sequence ID" value="KAJ0394743.1"/>
    <property type="molecule type" value="Genomic_DNA"/>
</dbReference>
<proteinExistence type="predicted"/>
<evidence type="ECO:0000313" key="4">
    <source>
        <dbReference type="Proteomes" id="UP001209570"/>
    </source>
</evidence>
<accession>A0AAD5LVE2</accession>
<keyword evidence="2" id="KW-1133">Transmembrane helix</keyword>
<feature type="transmembrane region" description="Helical" evidence="2">
    <location>
        <begin position="168"/>
        <end position="190"/>
    </location>
</feature>
<feature type="transmembrane region" description="Helical" evidence="2">
    <location>
        <begin position="72"/>
        <end position="91"/>
    </location>
</feature>
<keyword evidence="4" id="KW-1185">Reference proteome</keyword>
<dbReference type="Proteomes" id="UP001209570">
    <property type="component" value="Unassembled WGS sequence"/>
</dbReference>
<gene>
    <name evidence="3" type="ORF">P43SY_004045</name>
</gene>
<keyword evidence="2" id="KW-0472">Membrane</keyword>
<evidence type="ECO:0000313" key="3">
    <source>
        <dbReference type="EMBL" id="KAJ0394743.1"/>
    </source>
</evidence>
<feature type="region of interest" description="Disordered" evidence="1">
    <location>
        <begin position="378"/>
        <end position="439"/>
    </location>
</feature>
<organism evidence="3 4">
    <name type="scientific">Pythium insidiosum</name>
    <name type="common">Pythiosis disease agent</name>
    <dbReference type="NCBI Taxonomy" id="114742"/>
    <lineage>
        <taxon>Eukaryota</taxon>
        <taxon>Sar</taxon>
        <taxon>Stramenopiles</taxon>
        <taxon>Oomycota</taxon>
        <taxon>Peronosporomycetes</taxon>
        <taxon>Pythiales</taxon>
        <taxon>Pythiaceae</taxon>
        <taxon>Pythium</taxon>
    </lineage>
</organism>
<feature type="transmembrane region" description="Helical" evidence="2">
    <location>
        <begin position="880"/>
        <end position="902"/>
    </location>
</feature>
<dbReference type="AlphaFoldDB" id="A0AAD5LVE2"/>
<evidence type="ECO:0000256" key="1">
    <source>
        <dbReference type="SAM" id="MobiDB-lite"/>
    </source>
</evidence>
<protein>
    <submittedName>
        <fullName evidence="3">Uncharacterized protein</fullName>
    </submittedName>
</protein>
<sequence length="970" mass="108088">MASARHESRKKHDDAAAAAVAGPLELGSTRGMTTYLFNNAQDDDAMLWTNKTAVPVAGNGPTLLIELSARRLLLVIGSAVVVLVAILLLFVRGITIRPHVEDELGSTKNANDIVEHYQTINGYVTAAIGEGIETVFEIFAAVAVTYLTNVALYPSDNPDRPPAGIKRWLLIAFVPVLMFLLNVAISAAFVQHTNVDVLRVFLPGDLIAKQLSVTAPPATNGSAVTNASEVVKVQDTILRAALRKRHVPFELYADSKCVASEEGSTASSDEEEMPSVREVRSTTVVYGFPSHDWNLDALPTNLRPTHQIKFQMNESVEEVDAAFAKFQKAADVSWLTTYEMFLQGKLLFERSVSDANVSAEYPCTWVDGLAELDPKNLLNSTDAATNGSAPTSAPPSGTTRPPTSAPPTSRPPSRRRLDATPGADEVAFEDEEWEEDEDELPVFDEFEEGPYKGMRRCYGAISTLQHLDNITDPSMHSATMFVGTIINGFNETMPSIDPLEMELTIETFQLNPQMKLTAMTIDIPYAEGVQYRDVRDYCDKSGGQLKKEIAAEVFTNTSTPDEKEAVRAMLCDQRNYPYTSPKTTCGSHNCIFLDKSGTLPFKKQLQLIPYQTNCTTANMEYKVDFHSYFPTHCKPQHDAVFLYGLGTYMSGDYYDSGLNDDAPMPMLVNSKRHVVLTFAKLEWKLEELHKKFNAQCSVPEGCHGLLHKLENVTVPRITPNKTVKDTYLRVLLVGNASLPAERMTKDFRNPVQLVNLNTRPFYYEKEKRYFEWEYLNLKRFKEHTWPTGGPDAPGLNGSACSLMVDSYLRQIETNHYYLEEPLQPLYTAAFYYLFQDAALKSVKLTKNATTGAEVMSLSYLGSTNLKGDLEKKEIKFSIPLLSLISTFVGLACLLLLVVLAIVCPTERLKKSHITNVAEQYADVLMDDQYPDEVCGRRLLLPTGERVNMDDFAVESITFHHTRDDDTKVYL</sequence>